<name>A0ABZ2NBS6_9BACI</name>
<protein>
    <submittedName>
        <fullName evidence="1">Uncharacterized protein</fullName>
    </submittedName>
</protein>
<organism evidence="1 2">
    <name type="scientific">Bacillus kandeliae</name>
    <dbReference type="NCBI Taxonomy" id="3129297"/>
    <lineage>
        <taxon>Bacteria</taxon>
        <taxon>Bacillati</taxon>
        <taxon>Bacillota</taxon>
        <taxon>Bacilli</taxon>
        <taxon>Bacillales</taxon>
        <taxon>Bacillaceae</taxon>
        <taxon>Bacillus</taxon>
    </lineage>
</organism>
<dbReference type="EMBL" id="CP147406">
    <property type="protein sequence ID" value="WXB95057.1"/>
    <property type="molecule type" value="Genomic_DNA"/>
</dbReference>
<reference evidence="1 2" key="1">
    <citation type="submission" date="2024-02" db="EMBL/GenBank/DDBJ databases">
        <title>Seven novel Bacillus-like species.</title>
        <authorList>
            <person name="Liu G."/>
        </authorList>
    </citation>
    <scope>NUCLEOTIDE SEQUENCE [LARGE SCALE GENOMIC DNA]</scope>
    <source>
        <strain evidence="1 2">FJAT-52991</strain>
        <plasmid evidence="1 2">unnamed2</plasmid>
    </source>
</reference>
<evidence type="ECO:0000313" key="2">
    <source>
        <dbReference type="Proteomes" id="UP001387364"/>
    </source>
</evidence>
<keyword evidence="1" id="KW-0614">Plasmid</keyword>
<keyword evidence="2" id="KW-1185">Reference proteome</keyword>
<dbReference type="RefSeq" id="WP_338754946.1">
    <property type="nucleotide sequence ID" value="NZ_CP147406.1"/>
</dbReference>
<dbReference type="Proteomes" id="UP001387364">
    <property type="component" value="Plasmid unnamed2"/>
</dbReference>
<proteinExistence type="predicted"/>
<gene>
    <name evidence="1" type="ORF">WDJ61_18955</name>
</gene>
<evidence type="ECO:0000313" key="1">
    <source>
        <dbReference type="EMBL" id="WXB95057.1"/>
    </source>
</evidence>
<accession>A0ABZ2NBS6</accession>
<sequence length="180" mass="20574">MKDEFKGDELMEWKHVKQFIATGQAFIPVNTEGSGRDCVQLFFKDGTTEIIDISCHSFLKKLLIFFGTSVAANRDRYGPLICKKQLVPIALSYGFTLIPYIVRDSIGRQSRYGWVIAKEITSLQTQSSCKTAIELANHEISVHHSQKFCLDQIKNAKLIDLYYSEIHEPHRKHWPVSGIL</sequence>
<geneLocation type="plasmid" evidence="1 2">
    <name>unnamed2</name>
</geneLocation>